<accession>A0ABX1J0X4</accession>
<keyword evidence="1" id="KW-1133">Transmembrane helix</keyword>
<dbReference type="Proteomes" id="UP000715441">
    <property type="component" value="Unassembled WGS sequence"/>
</dbReference>
<proteinExistence type="predicted"/>
<organism evidence="2 3">
    <name type="scientific">Amycolatopsis acididurans</name>
    <dbReference type="NCBI Taxonomy" id="2724524"/>
    <lineage>
        <taxon>Bacteria</taxon>
        <taxon>Bacillati</taxon>
        <taxon>Actinomycetota</taxon>
        <taxon>Actinomycetes</taxon>
        <taxon>Pseudonocardiales</taxon>
        <taxon>Pseudonocardiaceae</taxon>
        <taxon>Amycolatopsis</taxon>
    </lineage>
</organism>
<sequence length="76" mass="8580">MITLSFLWSWTKLTLAAILAVVIEQAVISGFWGFALAAAITFTAWLVISVGLFREWRAHAAGYRHEVNSIRRETSR</sequence>
<evidence type="ECO:0000256" key="1">
    <source>
        <dbReference type="SAM" id="Phobius"/>
    </source>
</evidence>
<keyword evidence="1" id="KW-0472">Membrane</keyword>
<evidence type="ECO:0000313" key="3">
    <source>
        <dbReference type="Proteomes" id="UP000715441"/>
    </source>
</evidence>
<feature type="transmembrane region" description="Helical" evidence="1">
    <location>
        <begin position="30"/>
        <end position="53"/>
    </location>
</feature>
<gene>
    <name evidence="2" type="ORF">HFP15_10515</name>
</gene>
<dbReference type="EMBL" id="JAAXLS010000005">
    <property type="protein sequence ID" value="NKQ53314.1"/>
    <property type="molecule type" value="Genomic_DNA"/>
</dbReference>
<evidence type="ECO:0000313" key="2">
    <source>
        <dbReference type="EMBL" id="NKQ53314.1"/>
    </source>
</evidence>
<protein>
    <recommendedName>
        <fullName evidence="4">DUF4229 domain-containing protein</fullName>
    </recommendedName>
</protein>
<keyword evidence="3" id="KW-1185">Reference proteome</keyword>
<dbReference type="RefSeq" id="WP_168514137.1">
    <property type="nucleotide sequence ID" value="NZ_JAAXLS010000005.1"/>
</dbReference>
<reference evidence="2 3" key="1">
    <citation type="submission" date="2020-04" db="EMBL/GenBank/DDBJ databases">
        <title>Novel species.</title>
        <authorList>
            <person name="Teo W.F.A."/>
            <person name="Lipun K."/>
            <person name="Srisuk N."/>
            <person name="Duangmal K."/>
        </authorList>
    </citation>
    <scope>NUCLEOTIDE SEQUENCE [LARGE SCALE GENOMIC DNA]</scope>
    <source>
        <strain evidence="2 3">K13G38</strain>
    </source>
</reference>
<name>A0ABX1J0X4_9PSEU</name>
<evidence type="ECO:0008006" key="4">
    <source>
        <dbReference type="Google" id="ProtNLM"/>
    </source>
</evidence>
<keyword evidence="1" id="KW-0812">Transmembrane</keyword>
<comment type="caution">
    <text evidence="2">The sequence shown here is derived from an EMBL/GenBank/DDBJ whole genome shotgun (WGS) entry which is preliminary data.</text>
</comment>